<dbReference type="PANTHER" id="PTHR18916">
    <property type="entry name" value="DYNACTIN 1-RELATED MICROTUBULE-BINDING"/>
    <property type="match status" value="1"/>
</dbReference>
<organism evidence="4 5">
    <name type="scientific">Pristionchus entomophagus</name>
    <dbReference type="NCBI Taxonomy" id="358040"/>
    <lineage>
        <taxon>Eukaryota</taxon>
        <taxon>Metazoa</taxon>
        <taxon>Ecdysozoa</taxon>
        <taxon>Nematoda</taxon>
        <taxon>Chromadorea</taxon>
        <taxon>Rhabditida</taxon>
        <taxon>Rhabditina</taxon>
        <taxon>Diplogasteromorpha</taxon>
        <taxon>Diplogasteroidea</taxon>
        <taxon>Neodiplogasteridae</taxon>
        <taxon>Pristionchus</taxon>
    </lineage>
</organism>
<dbReference type="EMBL" id="BTSX01000004">
    <property type="protein sequence ID" value="GMS95596.1"/>
    <property type="molecule type" value="Genomic_DNA"/>
</dbReference>
<feature type="region of interest" description="Disordered" evidence="2">
    <location>
        <begin position="1"/>
        <end position="26"/>
    </location>
</feature>
<feature type="coiled-coil region" evidence="1">
    <location>
        <begin position="247"/>
        <end position="521"/>
    </location>
</feature>
<feature type="compositionally biased region" description="Low complexity" evidence="2">
    <location>
        <begin position="101"/>
        <end position="112"/>
    </location>
</feature>
<feature type="compositionally biased region" description="Polar residues" evidence="2">
    <location>
        <begin position="113"/>
        <end position="132"/>
    </location>
</feature>
<evidence type="ECO:0000256" key="1">
    <source>
        <dbReference type="SAM" id="Coils"/>
    </source>
</evidence>
<feature type="non-terminal residue" evidence="4">
    <location>
        <position position="572"/>
    </location>
</feature>
<feature type="domain" description="CAP-Gly" evidence="3">
    <location>
        <begin position="27"/>
        <end position="69"/>
    </location>
</feature>
<protein>
    <recommendedName>
        <fullName evidence="3">CAP-Gly domain-containing protein</fullName>
    </recommendedName>
</protein>
<name>A0AAV5TMQ4_9BILA</name>
<dbReference type="Proteomes" id="UP001432027">
    <property type="component" value="Unassembled WGS sequence"/>
</dbReference>
<dbReference type="InterPro" id="IPR000938">
    <property type="entry name" value="CAP-Gly_domain"/>
</dbReference>
<dbReference type="AlphaFoldDB" id="A0AAV5TMQ4"/>
<feature type="compositionally biased region" description="Basic and acidic residues" evidence="2">
    <location>
        <begin position="1"/>
        <end position="19"/>
    </location>
</feature>
<feature type="region of interest" description="Disordered" evidence="2">
    <location>
        <begin position="75"/>
        <end position="212"/>
    </location>
</feature>
<comment type="caution">
    <text evidence="4">The sequence shown here is derived from an EMBL/GenBank/DDBJ whole genome shotgun (WGS) entry which is preliminary data.</text>
</comment>
<gene>
    <name evidence="4" type="ORF">PENTCL1PPCAC_17771</name>
</gene>
<accession>A0AAV5TMQ4</accession>
<evidence type="ECO:0000313" key="5">
    <source>
        <dbReference type="Proteomes" id="UP001432027"/>
    </source>
</evidence>
<dbReference type="SMART" id="SM01052">
    <property type="entry name" value="CAP_GLY"/>
    <property type="match status" value="1"/>
</dbReference>
<keyword evidence="5" id="KW-1185">Reference proteome</keyword>
<evidence type="ECO:0000256" key="2">
    <source>
        <dbReference type="SAM" id="MobiDB-lite"/>
    </source>
</evidence>
<proteinExistence type="predicted"/>
<feature type="compositionally biased region" description="Basic and acidic residues" evidence="2">
    <location>
        <begin position="176"/>
        <end position="196"/>
    </location>
</feature>
<reference evidence="4" key="1">
    <citation type="submission" date="2023-10" db="EMBL/GenBank/DDBJ databases">
        <title>Genome assembly of Pristionchus species.</title>
        <authorList>
            <person name="Yoshida K."/>
            <person name="Sommer R.J."/>
        </authorList>
    </citation>
    <scope>NUCLEOTIDE SEQUENCE</scope>
    <source>
        <strain evidence="4">RS0144</strain>
    </source>
</reference>
<sequence length="572" mass="64198">MSAEMSFEKGQRVETEKNGKGKVAFVGPTQFSDGEWIGVILDEPKGKNNGNVQGVEYFSCEQNYGLFIRPAQLKLESARGKPPPSTGLKTPSASLRKDSVHGSSSKLSTGSSPAMSPTASRENLTRVSQSTAKKSIGGAGGGGGGAPPPSGRPSSVPVPPGKSKLKPTVSALKGPQKKESPMKNTNEDKKEKEKESSPSTPITPTTPTVQSRVRKIDADGCIGGSALPSVPSTRVRIASGMDEGTELEYLRVQEKDLTEKLETLRMKRKEDREKLVEYERMKVQLHGLNEYKNRAHDVRLELERKLREKEQEVEGLCEWKESKSQELMNSNEEMEMLTLDKEMAEEKAEQLQEEVDELKTRVEELEVNEAILREEMANVGGAGGRNGEGNSVQMKQIMSQNERLREAVIKLRDANGNTLEEKTKAEKELERLRTENGELLRMGELWKRKAEECEEAIMNLKEQVDAYLAVEEVVQHLTDKNEQMEEKIRTLEMDKEDLEVMRDMDEQIAEEQKEVEKALRGEIEAMQVSINELLLRQRQDEDHSEQLSETIIKFRKKTAELNGEMEDLKDQV</sequence>
<evidence type="ECO:0000259" key="3">
    <source>
        <dbReference type="PROSITE" id="PS50245"/>
    </source>
</evidence>
<feature type="compositionally biased region" description="Pro residues" evidence="2">
    <location>
        <begin position="146"/>
        <end position="160"/>
    </location>
</feature>
<dbReference type="InterPro" id="IPR036859">
    <property type="entry name" value="CAP-Gly_dom_sf"/>
</dbReference>
<dbReference type="Pfam" id="PF01302">
    <property type="entry name" value="CAP_GLY"/>
    <property type="match status" value="1"/>
</dbReference>
<dbReference type="Gene3D" id="2.30.30.190">
    <property type="entry name" value="CAP Gly-rich-like domain"/>
    <property type="match status" value="1"/>
</dbReference>
<evidence type="ECO:0000313" key="4">
    <source>
        <dbReference type="EMBL" id="GMS95596.1"/>
    </source>
</evidence>
<dbReference type="SUPFAM" id="SSF74924">
    <property type="entry name" value="Cap-Gly domain"/>
    <property type="match status" value="1"/>
</dbReference>
<feature type="compositionally biased region" description="Low complexity" evidence="2">
    <location>
        <begin position="197"/>
        <end position="208"/>
    </location>
</feature>
<dbReference type="PROSITE" id="PS50245">
    <property type="entry name" value="CAP_GLY_2"/>
    <property type="match status" value="1"/>
</dbReference>
<keyword evidence="1" id="KW-0175">Coiled coil</keyword>